<reference evidence="2 3" key="1">
    <citation type="journal article" date="2023" name="Commun. Biol.">
        <title>Genome analysis of Parmales, the sister group of diatoms, reveals the evolutionary specialization of diatoms from phago-mixotrophs to photoautotrophs.</title>
        <authorList>
            <person name="Ban H."/>
            <person name="Sato S."/>
            <person name="Yoshikawa S."/>
            <person name="Yamada K."/>
            <person name="Nakamura Y."/>
            <person name="Ichinomiya M."/>
            <person name="Sato N."/>
            <person name="Blanc-Mathieu R."/>
            <person name="Endo H."/>
            <person name="Kuwata A."/>
            <person name="Ogata H."/>
        </authorList>
    </citation>
    <scope>NUCLEOTIDE SEQUENCE [LARGE SCALE GENOMIC DNA]</scope>
</reference>
<feature type="region of interest" description="Disordered" evidence="1">
    <location>
        <begin position="1"/>
        <end position="30"/>
    </location>
</feature>
<feature type="compositionally biased region" description="Basic and acidic residues" evidence="1">
    <location>
        <begin position="81"/>
        <end position="99"/>
    </location>
</feature>
<comment type="caution">
    <text evidence="2">The sequence shown here is derived from an EMBL/GenBank/DDBJ whole genome shotgun (WGS) entry which is preliminary data.</text>
</comment>
<evidence type="ECO:0000313" key="3">
    <source>
        <dbReference type="Proteomes" id="UP001165060"/>
    </source>
</evidence>
<feature type="compositionally biased region" description="Polar residues" evidence="1">
    <location>
        <begin position="15"/>
        <end position="30"/>
    </location>
</feature>
<feature type="compositionally biased region" description="Pro residues" evidence="1">
    <location>
        <begin position="374"/>
        <end position="391"/>
    </location>
</feature>
<keyword evidence="3" id="KW-1185">Reference proteome</keyword>
<feature type="non-terminal residue" evidence="2">
    <location>
        <position position="636"/>
    </location>
</feature>
<accession>A0ABQ6MKW4</accession>
<sequence>MDNPLSIFPTIDRSLPSTETSAGSIQTTSQRLTLPGGGGVALLCLCEATMPCSRQRMEGDVLRDLPGCLSTLGAVPAPGKEGLDHGPDRGPDHRLDHTAPDETDAVTFQRNVKVGPGKFKAAPKKLALLELRIERHETEPASALTGASFAPVPAEEGGSPDGLPVSIAFTFEPGEGAAPSTKASVCVRVNVAPVTANTAPSCAALDEKLANAVINDLIGAMPILKRRYDAEPELGRQESAGAMGSLRTALAGLKDGTVTGTEDGAAEPRKAAATQPEPKAGSSKAGSSKAGSSRWTFTAKKGTSFTAKKGASSRAGTSSKTGSSTKSLTKSGGSAGSAGSAGSTGSNASVGSAGSNASSGSPNTSWAAPASSSEPPPSNTAPPPARAPPSSGPSLELVERSGFFHSVASCTELNAVTQTGTTSVHLPAAALAPLLKDVLSYLLPESRLDHGAPEPMLSAEARGEFAAHAIRHLPVKGRGGAAVLRRFEFLLLFSFSGDYTRLDFASISEASVKAKLKSRMGGSAFLSELSLKMSEARQTSETVLRADVAGSISISPLPAGCSELKLAASTVLPDADGMSTSAVVSDAAAAVLSYLLSAVPRLHHRHRRYEEVDAAELERYEEEVIKRPPKLIRKEI</sequence>
<feature type="region of interest" description="Disordered" evidence="1">
    <location>
        <begin position="75"/>
        <end position="99"/>
    </location>
</feature>
<gene>
    <name evidence="2" type="ORF">TeGR_g13901</name>
</gene>
<evidence type="ECO:0008006" key="4">
    <source>
        <dbReference type="Google" id="ProtNLM"/>
    </source>
</evidence>
<evidence type="ECO:0000256" key="1">
    <source>
        <dbReference type="SAM" id="MobiDB-lite"/>
    </source>
</evidence>
<proteinExistence type="predicted"/>
<name>A0ABQ6MKW4_9STRA</name>
<dbReference type="EMBL" id="BRYB01002940">
    <property type="protein sequence ID" value="GMI27822.1"/>
    <property type="molecule type" value="Genomic_DNA"/>
</dbReference>
<dbReference type="Proteomes" id="UP001165060">
    <property type="component" value="Unassembled WGS sequence"/>
</dbReference>
<protein>
    <recommendedName>
        <fullName evidence="4">SMP-LTD domain-containing protein</fullName>
    </recommendedName>
</protein>
<feature type="compositionally biased region" description="Low complexity" evidence="1">
    <location>
        <begin position="307"/>
        <end position="373"/>
    </location>
</feature>
<feature type="compositionally biased region" description="Low complexity" evidence="1">
    <location>
        <begin position="279"/>
        <end position="293"/>
    </location>
</feature>
<evidence type="ECO:0000313" key="2">
    <source>
        <dbReference type="EMBL" id="GMI27822.1"/>
    </source>
</evidence>
<organism evidence="2 3">
    <name type="scientific">Tetraparma gracilis</name>
    <dbReference type="NCBI Taxonomy" id="2962635"/>
    <lineage>
        <taxon>Eukaryota</taxon>
        <taxon>Sar</taxon>
        <taxon>Stramenopiles</taxon>
        <taxon>Ochrophyta</taxon>
        <taxon>Bolidophyceae</taxon>
        <taxon>Parmales</taxon>
        <taxon>Triparmaceae</taxon>
        <taxon>Tetraparma</taxon>
    </lineage>
</organism>
<feature type="region of interest" description="Disordered" evidence="1">
    <location>
        <begin position="256"/>
        <end position="396"/>
    </location>
</feature>